<dbReference type="SUPFAM" id="SSF55797">
    <property type="entry name" value="PR-1-like"/>
    <property type="match status" value="1"/>
</dbReference>
<dbReference type="InterPro" id="IPR014044">
    <property type="entry name" value="CAP_dom"/>
</dbReference>
<protein>
    <submittedName>
        <fullName evidence="2">CAP domain-containing protein</fullName>
    </submittedName>
</protein>
<dbReference type="Proteomes" id="UP000298180">
    <property type="component" value="Unassembled WGS sequence"/>
</dbReference>
<accession>A0A4Z0BMZ9</accession>
<gene>
    <name evidence="2" type="ORF">EZ313_19695</name>
</gene>
<dbReference type="OrthoDB" id="6654019at2"/>
<evidence type="ECO:0000313" key="3">
    <source>
        <dbReference type="Proteomes" id="UP000298180"/>
    </source>
</evidence>
<evidence type="ECO:0000259" key="1">
    <source>
        <dbReference type="Pfam" id="PF00188"/>
    </source>
</evidence>
<evidence type="ECO:0000313" key="2">
    <source>
        <dbReference type="EMBL" id="TFZ00677.1"/>
    </source>
</evidence>
<proteinExistence type="predicted"/>
<comment type="caution">
    <text evidence="2">The sequence shown here is derived from an EMBL/GenBank/DDBJ whole genome shotgun (WGS) entry which is preliminary data.</text>
</comment>
<dbReference type="Gene3D" id="3.40.33.10">
    <property type="entry name" value="CAP"/>
    <property type="match status" value="1"/>
</dbReference>
<dbReference type="EMBL" id="SMLM01000003">
    <property type="protein sequence ID" value="TFZ00677.1"/>
    <property type="molecule type" value="Genomic_DNA"/>
</dbReference>
<dbReference type="RefSeq" id="WP_135265015.1">
    <property type="nucleotide sequence ID" value="NZ_SMLM01000003.1"/>
</dbReference>
<organism evidence="2 3">
    <name type="scientific">Ramlibacter henchirensis</name>
    <dbReference type="NCBI Taxonomy" id="204072"/>
    <lineage>
        <taxon>Bacteria</taxon>
        <taxon>Pseudomonadati</taxon>
        <taxon>Pseudomonadota</taxon>
        <taxon>Betaproteobacteria</taxon>
        <taxon>Burkholderiales</taxon>
        <taxon>Comamonadaceae</taxon>
        <taxon>Ramlibacter</taxon>
    </lineage>
</organism>
<keyword evidence="3" id="KW-1185">Reference proteome</keyword>
<dbReference type="InterPro" id="IPR035940">
    <property type="entry name" value="CAP_sf"/>
</dbReference>
<dbReference type="AlphaFoldDB" id="A0A4Z0BMZ9"/>
<reference evidence="2 3" key="1">
    <citation type="submission" date="2019-03" db="EMBL/GenBank/DDBJ databases">
        <title>Ramlibacter henchirensis DSM 14656, whole genome shotgun sequence.</title>
        <authorList>
            <person name="Zhang X."/>
            <person name="Feng G."/>
            <person name="Zhu H."/>
        </authorList>
    </citation>
    <scope>NUCLEOTIDE SEQUENCE [LARGE SCALE GENOMIC DNA]</scope>
    <source>
        <strain evidence="2 3">DSM 14656</strain>
    </source>
</reference>
<feature type="domain" description="SCP" evidence="1">
    <location>
        <begin position="57"/>
        <end position="172"/>
    </location>
</feature>
<name>A0A4Z0BMZ9_9BURK</name>
<dbReference type="Pfam" id="PF00188">
    <property type="entry name" value="CAP"/>
    <property type="match status" value="1"/>
</dbReference>
<dbReference type="PROSITE" id="PS51257">
    <property type="entry name" value="PROKAR_LIPOPROTEIN"/>
    <property type="match status" value="1"/>
</dbReference>
<sequence length="312" mass="31114">MIPRHLRAAVAPAALVAALVGSGCGGGGDVAPPTAPPATSVNSATYAAGSPQRLAYDQLNAARLRCGFGLLAQSAALDQAAAAHGNYMSLNSELGHGEDPGKPGFTGATPLDRALAARYAPRAVGEDISASGSPGGSTAADAIRNLMAAPYHAKSLLTGFREVGLAWNVVASLDTLTVDLGVPASAQLQSPQGVATFPCADTTDAVARGGNESPSPFPSNPDAQWGQPITVAGPQALRITSATITGPSGPVALLVTYGSGATADPNGAFADGWFSLIPEVLQPSTSYAVAIDYTVSGTPGSARFSFTTGGGR</sequence>